<dbReference type="GO" id="GO:0042391">
    <property type="term" value="P:regulation of membrane potential"/>
    <property type="evidence" value="ECO:0007669"/>
    <property type="project" value="TreeGrafter"/>
</dbReference>
<feature type="transmembrane region" description="Helical" evidence="14">
    <location>
        <begin position="150"/>
        <end position="181"/>
    </location>
</feature>
<feature type="transmembrane region" description="Helical" evidence="14">
    <location>
        <begin position="298"/>
        <end position="319"/>
    </location>
</feature>
<evidence type="ECO:0000313" key="16">
    <source>
        <dbReference type="EMBL" id="CBY20795.1"/>
    </source>
</evidence>
<name>E4WPX4_OIKDI</name>
<feature type="compositionally biased region" description="Basic and acidic residues" evidence="13">
    <location>
        <begin position="575"/>
        <end position="592"/>
    </location>
</feature>
<keyword evidence="2" id="KW-0813">Transport</keyword>
<keyword evidence="5 14" id="KW-0812">Transmembrane</keyword>
<dbReference type="PANTHER" id="PTHR10217">
    <property type="entry name" value="VOLTAGE AND LIGAND GATED POTASSIUM CHANNEL"/>
    <property type="match status" value="1"/>
</dbReference>
<dbReference type="InterPro" id="IPR005821">
    <property type="entry name" value="Ion_trans_dom"/>
</dbReference>
<keyword evidence="11 14" id="KW-0472">Membrane</keyword>
<keyword evidence="9 14" id="KW-1133">Transmembrane helix</keyword>
<dbReference type="CDD" id="cd00038">
    <property type="entry name" value="CAP_ED"/>
    <property type="match status" value="1"/>
</dbReference>
<evidence type="ECO:0000256" key="14">
    <source>
        <dbReference type="SAM" id="Phobius"/>
    </source>
</evidence>
<evidence type="ECO:0000256" key="5">
    <source>
        <dbReference type="ARBA" id="ARBA00022692"/>
    </source>
</evidence>
<dbReference type="InterPro" id="IPR014710">
    <property type="entry name" value="RmlC-like_jellyroll"/>
</dbReference>
<feature type="region of interest" description="Disordered" evidence="13">
    <location>
        <begin position="545"/>
        <end position="592"/>
    </location>
</feature>
<dbReference type="Gene3D" id="1.10.1200.260">
    <property type="match status" value="1"/>
</dbReference>
<accession>E4WPX4</accession>
<sequence>MARDKEFWIADKRRRLEAKAKEEKHRSMSVLSLGDDPPFLDSGLKKIDKEPWIILHYSPFKACWDWIVLILVIYTAVVTPFSAAFVFDGNLQRMNPKKSCLKLNGLIVIETIVDIMFVIDIFINYMTTYVSTNDEVITDKKRIAIHYFKGWFIIDLLAAIPFDILVPMEALNSMTALVGLMKTARLLRLVRVARKIDRYSEYGAAVLVLLMAFFVLLAHWLACIWYAIGMAEHSEFGWVTYLGESINVPLIIENNVVKEGPTVKQKYITAMYFTFSSLTSVGFGNVSPNTNIEKMFSCCVMVIGSLFYATIFGNVSAIIQRLYSGTSKYHAQIAKVKEFTRFHQIPNPLRSRLEEFCQRAWSLTNGIDMTQVLRKIMHSRIPLASLHLNRNLLETCPAFKDADPGCLRTLSMRFKTTHAPAGDTLVHRGDLLLALYFVSKGSLEVLIDERTVVAILSKGDVFGETVRRTGAVGKASATVRSLTPCDMHKITRADLMEVLAMYPEFAEKFWKNLKITYDLHDESTSPIYVDEAVIRSSSRAYGAPGPGLWGGQTSIDEGNMHHQSPKPLIRGGYQKRNDSPPESVKQRDEKMEKRIDDIDSRLDRIETAIVNLSNALIRPATRDSISRENELIEQVNRKPHVSEHYGSKSLIKRQQKTAINLNPAIK</sequence>
<evidence type="ECO:0000256" key="6">
    <source>
        <dbReference type="ARBA" id="ARBA00022826"/>
    </source>
</evidence>
<keyword evidence="3" id="KW-1003">Cell membrane</keyword>
<evidence type="ECO:0000313" key="17">
    <source>
        <dbReference type="Proteomes" id="UP000001307"/>
    </source>
</evidence>
<dbReference type="PANTHER" id="PTHR10217:SF548">
    <property type="entry name" value="GH12235P"/>
    <property type="match status" value="1"/>
</dbReference>
<dbReference type="SMART" id="SM00100">
    <property type="entry name" value="cNMP"/>
    <property type="match status" value="1"/>
</dbReference>
<dbReference type="GO" id="GO:0005242">
    <property type="term" value="F:inward rectifier potassium channel activity"/>
    <property type="evidence" value="ECO:0007669"/>
    <property type="project" value="TreeGrafter"/>
</dbReference>
<keyword evidence="8" id="KW-0630">Potassium</keyword>
<dbReference type="SUPFAM" id="SSF51206">
    <property type="entry name" value="cAMP-binding domain-like"/>
    <property type="match status" value="1"/>
</dbReference>
<feature type="domain" description="Cyclic nucleotide-binding" evidence="15">
    <location>
        <begin position="398"/>
        <end position="499"/>
    </location>
</feature>
<evidence type="ECO:0000256" key="7">
    <source>
        <dbReference type="ARBA" id="ARBA00022882"/>
    </source>
</evidence>
<evidence type="ECO:0000256" key="12">
    <source>
        <dbReference type="ARBA" id="ARBA00023303"/>
    </source>
</evidence>
<dbReference type="Gene3D" id="2.60.120.10">
    <property type="entry name" value="Jelly Rolls"/>
    <property type="match status" value="1"/>
</dbReference>
<evidence type="ECO:0000256" key="4">
    <source>
        <dbReference type="ARBA" id="ARBA00022538"/>
    </source>
</evidence>
<feature type="transmembrane region" description="Helical" evidence="14">
    <location>
        <begin position="107"/>
        <end position="130"/>
    </location>
</feature>
<dbReference type="InterPro" id="IPR018490">
    <property type="entry name" value="cNMP-bd_dom_sf"/>
</dbReference>
<keyword evidence="12" id="KW-0407">Ion channel</keyword>
<organism evidence="16 17">
    <name type="scientific">Oikopleura dioica</name>
    <name type="common">Tunicate</name>
    <dbReference type="NCBI Taxonomy" id="34765"/>
    <lineage>
        <taxon>Eukaryota</taxon>
        <taxon>Metazoa</taxon>
        <taxon>Chordata</taxon>
        <taxon>Tunicata</taxon>
        <taxon>Appendicularia</taxon>
        <taxon>Copelata</taxon>
        <taxon>Oikopleuridae</taxon>
        <taxon>Oikopleura</taxon>
    </lineage>
</organism>
<dbReference type="PRINTS" id="PR01470">
    <property type="entry name" value="ERGCHANNEL"/>
</dbReference>
<dbReference type="FunFam" id="1.10.1200.260:FF:000001">
    <property type="entry name" value="Potassium voltage-gated channel subfamily H member 7"/>
    <property type="match status" value="1"/>
</dbReference>
<evidence type="ECO:0000256" key="9">
    <source>
        <dbReference type="ARBA" id="ARBA00022989"/>
    </source>
</evidence>
<dbReference type="GO" id="GO:0034702">
    <property type="term" value="C:monoatomic ion channel complex"/>
    <property type="evidence" value="ECO:0007669"/>
    <property type="project" value="UniProtKB-KW"/>
</dbReference>
<reference evidence="16 17" key="1">
    <citation type="journal article" date="2010" name="Science">
        <title>Plasticity of animal genome architecture unmasked by rapid evolution of a pelagic tunicate.</title>
        <authorList>
            <person name="Denoeud F."/>
            <person name="Henriet S."/>
            <person name="Mungpakdee S."/>
            <person name="Aury J.M."/>
            <person name="Da Silva C."/>
            <person name="Brinkmann H."/>
            <person name="Mikhaleva J."/>
            <person name="Olsen L.C."/>
            <person name="Jubin C."/>
            <person name="Canestro C."/>
            <person name="Bouquet J.M."/>
            <person name="Danks G."/>
            <person name="Poulain J."/>
            <person name="Campsteijn C."/>
            <person name="Adamski M."/>
            <person name="Cross I."/>
            <person name="Yadetie F."/>
            <person name="Muffato M."/>
            <person name="Louis A."/>
            <person name="Butcher S."/>
            <person name="Tsagkogeorga G."/>
            <person name="Konrad A."/>
            <person name="Singh S."/>
            <person name="Jensen M.F."/>
            <person name="Cong E.H."/>
            <person name="Eikeseth-Otteraa H."/>
            <person name="Noel B."/>
            <person name="Anthouard V."/>
            <person name="Porcel B.M."/>
            <person name="Kachouri-Lafond R."/>
            <person name="Nishino A."/>
            <person name="Ugolini M."/>
            <person name="Chourrout P."/>
            <person name="Nishida H."/>
            <person name="Aasland R."/>
            <person name="Huzurbazar S."/>
            <person name="Westhof E."/>
            <person name="Delsuc F."/>
            <person name="Lehrach H."/>
            <person name="Reinhardt R."/>
            <person name="Weissenbach J."/>
            <person name="Roy S.W."/>
            <person name="Artiguenave F."/>
            <person name="Postlethwait J.H."/>
            <person name="Manak J.R."/>
            <person name="Thompson E.M."/>
            <person name="Jaillon O."/>
            <person name="Du Pasquier L."/>
            <person name="Boudinot P."/>
            <person name="Liberles D.A."/>
            <person name="Volff J.N."/>
            <person name="Philippe H."/>
            <person name="Lenhard B."/>
            <person name="Roest Crollius H."/>
            <person name="Wincker P."/>
            <person name="Chourrout D."/>
        </authorList>
    </citation>
    <scope>NUCLEOTIDE SEQUENCE [LARGE SCALE GENOMIC DNA]</scope>
</reference>
<keyword evidence="10" id="KW-0406">Ion transport</keyword>
<evidence type="ECO:0000256" key="8">
    <source>
        <dbReference type="ARBA" id="ARBA00022958"/>
    </source>
</evidence>
<dbReference type="Pfam" id="PF00027">
    <property type="entry name" value="cNMP_binding"/>
    <property type="match status" value="1"/>
</dbReference>
<feature type="transmembrane region" description="Helical" evidence="14">
    <location>
        <begin position="66"/>
        <end position="87"/>
    </location>
</feature>
<keyword evidence="17" id="KW-1185">Reference proteome</keyword>
<dbReference type="InParanoid" id="E4WPX4"/>
<dbReference type="InterPro" id="IPR000595">
    <property type="entry name" value="cNMP-bd_dom"/>
</dbReference>
<dbReference type="Gene3D" id="1.10.287.70">
    <property type="match status" value="1"/>
</dbReference>
<comment type="subcellular location">
    <subcellularLocation>
        <location evidence="1">Cell membrane</location>
        <topology evidence="1">Multi-pass membrane protein</topology>
    </subcellularLocation>
</comment>
<dbReference type="InterPro" id="IPR050818">
    <property type="entry name" value="KCNH_animal-type"/>
</dbReference>
<feature type="transmembrane region" description="Helical" evidence="14">
    <location>
        <begin position="202"/>
        <end position="228"/>
    </location>
</feature>
<protein>
    <recommendedName>
        <fullName evidence="15">Cyclic nucleotide-binding domain-containing protein</fullName>
    </recommendedName>
</protein>
<dbReference type="PRINTS" id="PR01463">
    <property type="entry name" value="EAGCHANLFMLY"/>
</dbReference>
<dbReference type="SUPFAM" id="SSF81324">
    <property type="entry name" value="Voltage-gated potassium channels"/>
    <property type="match status" value="1"/>
</dbReference>
<dbReference type="OrthoDB" id="415460at2759"/>
<dbReference type="EMBL" id="FN653015">
    <property type="protein sequence ID" value="CBY20795.1"/>
    <property type="molecule type" value="Genomic_DNA"/>
</dbReference>
<evidence type="ECO:0000256" key="11">
    <source>
        <dbReference type="ARBA" id="ARBA00023136"/>
    </source>
</evidence>
<proteinExistence type="predicted"/>
<dbReference type="GO" id="GO:0005886">
    <property type="term" value="C:plasma membrane"/>
    <property type="evidence" value="ECO:0007669"/>
    <property type="project" value="UniProtKB-SubCell"/>
</dbReference>
<evidence type="ECO:0000256" key="3">
    <source>
        <dbReference type="ARBA" id="ARBA00022475"/>
    </source>
</evidence>
<dbReference type="PROSITE" id="PS50042">
    <property type="entry name" value="CNMP_BINDING_3"/>
    <property type="match status" value="1"/>
</dbReference>
<keyword evidence="7" id="KW-0851">Voltage-gated channel</keyword>
<gene>
    <name evidence="16" type="ORF">GSOID_T00000801001</name>
</gene>
<keyword evidence="4" id="KW-0633">Potassium transport</keyword>
<keyword evidence="6" id="KW-0631">Potassium channel</keyword>
<evidence type="ECO:0000256" key="10">
    <source>
        <dbReference type="ARBA" id="ARBA00023065"/>
    </source>
</evidence>
<dbReference type="AlphaFoldDB" id="E4WPX4"/>
<evidence type="ECO:0000259" key="15">
    <source>
        <dbReference type="PROSITE" id="PS50042"/>
    </source>
</evidence>
<feature type="transmembrane region" description="Helical" evidence="14">
    <location>
        <begin position="267"/>
        <end position="286"/>
    </location>
</feature>
<dbReference type="InterPro" id="IPR003938">
    <property type="entry name" value="K_chnl_volt-dep_EAG/ELK/ERG"/>
</dbReference>
<dbReference type="InterPro" id="IPR003967">
    <property type="entry name" value="K_chnl_volt-dep_ERG"/>
</dbReference>
<dbReference type="Pfam" id="PF00520">
    <property type="entry name" value="Ion_trans"/>
    <property type="match status" value="1"/>
</dbReference>
<dbReference type="Proteomes" id="UP000001307">
    <property type="component" value="Unassembled WGS sequence"/>
</dbReference>
<evidence type="ECO:0000256" key="1">
    <source>
        <dbReference type="ARBA" id="ARBA00004651"/>
    </source>
</evidence>
<evidence type="ECO:0000256" key="13">
    <source>
        <dbReference type="SAM" id="MobiDB-lite"/>
    </source>
</evidence>
<evidence type="ECO:0000256" key="2">
    <source>
        <dbReference type="ARBA" id="ARBA00022448"/>
    </source>
</evidence>